<gene>
    <name evidence="1" type="ORF">JMJ77_000848</name>
</gene>
<reference evidence="1" key="1">
    <citation type="submission" date="2021-05" db="EMBL/GenBank/DDBJ databases">
        <title>Comparative genomics of three Colletotrichum scovillei strains and genetic complementation revealed genes involved fungal growth and virulence on chili pepper.</title>
        <authorList>
            <person name="Hsieh D.-K."/>
            <person name="Chuang S.-C."/>
            <person name="Chen C.-Y."/>
            <person name="Chao Y.-T."/>
            <person name="Lu M.-Y.J."/>
            <person name="Lee M.-H."/>
            <person name="Shih M.-C."/>
        </authorList>
    </citation>
    <scope>NUCLEOTIDE SEQUENCE</scope>
    <source>
        <strain evidence="1">Coll-153</strain>
    </source>
</reference>
<proteinExistence type="predicted"/>
<evidence type="ECO:0000313" key="2">
    <source>
        <dbReference type="Proteomes" id="UP000699042"/>
    </source>
</evidence>
<name>A0A9P7RAF1_9PEZI</name>
<dbReference type="EMBL" id="JAESDN010000003">
    <property type="protein sequence ID" value="KAG7053766.1"/>
    <property type="molecule type" value="Genomic_DNA"/>
</dbReference>
<dbReference type="AlphaFoldDB" id="A0A9P7RAF1"/>
<protein>
    <submittedName>
        <fullName evidence="1">Uncharacterized protein</fullName>
    </submittedName>
</protein>
<comment type="caution">
    <text evidence="1">The sequence shown here is derived from an EMBL/GenBank/DDBJ whole genome shotgun (WGS) entry which is preliminary data.</text>
</comment>
<evidence type="ECO:0000313" key="1">
    <source>
        <dbReference type="EMBL" id="KAG7053766.1"/>
    </source>
</evidence>
<sequence length="132" mass="15034">MSFFDEWMWWSLQFSTPSKAELDVSVECWLVLDEAVGEDGTLATLGWTFRLRCRRKESVSRLEGMMVLLAFVEHFASPRWKGRPGINSGVAPRLVILDALKGSEKKVCLSAVGRERCCYAAMLLKSYCQYVE</sequence>
<keyword evidence="2" id="KW-1185">Reference proteome</keyword>
<accession>A0A9P7RAF1</accession>
<organism evidence="1 2">
    <name type="scientific">Colletotrichum scovillei</name>
    <dbReference type="NCBI Taxonomy" id="1209932"/>
    <lineage>
        <taxon>Eukaryota</taxon>
        <taxon>Fungi</taxon>
        <taxon>Dikarya</taxon>
        <taxon>Ascomycota</taxon>
        <taxon>Pezizomycotina</taxon>
        <taxon>Sordariomycetes</taxon>
        <taxon>Hypocreomycetidae</taxon>
        <taxon>Glomerellales</taxon>
        <taxon>Glomerellaceae</taxon>
        <taxon>Colletotrichum</taxon>
        <taxon>Colletotrichum acutatum species complex</taxon>
    </lineage>
</organism>
<dbReference type="Proteomes" id="UP000699042">
    <property type="component" value="Unassembled WGS sequence"/>
</dbReference>